<comment type="subcellular location">
    <subcellularLocation>
        <location evidence="1">Membrane</location>
        <topology evidence="1">Multi-pass membrane protein</topology>
    </subcellularLocation>
</comment>
<name>A0ABX7MSF4_9GAMM</name>
<feature type="transmembrane region" description="Helical" evidence="6">
    <location>
        <begin position="46"/>
        <end position="63"/>
    </location>
</feature>
<evidence type="ECO:0000256" key="4">
    <source>
        <dbReference type="ARBA" id="ARBA00022989"/>
    </source>
</evidence>
<feature type="transmembrane region" description="Helical" evidence="6">
    <location>
        <begin position="70"/>
        <end position="90"/>
    </location>
</feature>
<protein>
    <submittedName>
        <fullName evidence="7">DUF423 domain-containing protein</fullName>
    </submittedName>
</protein>
<evidence type="ECO:0000313" key="7">
    <source>
        <dbReference type="EMBL" id="QSP95214.1"/>
    </source>
</evidence>
<comment type="similarity">
    <text evidence="2">Belongs to the UPF0382 family.</text>
</comment>
<proteinExistence type="inferred from homology"/>
<dbReference type="EMBL" id="CP071247">
    <property type="protein sequence ID" value="QSP95214.1"/>
    <property type="molecule type" value="Genomic_DNA"/>
</dbReference>
<evidence type="ECO:0000256" key="6">
    <source>
        <dbReference type="SAM" id="Phobius"/>
    </source>
</evidence>
<evidence type="ECO:0000256" key="2">
    <source>
        <dbReference type="ARBA" id="ARBA00009694"/>
    </source>
</evidence>
<feature type="transmembrane region" description="Helical" evidence="6">
    <location>
        <begin position="96"/>
        <end position="117"/>
    </location>
</feature>
<accession>A0ABX7MSF4</accession>
<keyword evidence="3 6" id="KW-0812">Transmembrane</keyword>
<organism evidence="7 8">
    <name type="scientific">Marinobacter salinisoli</name>
    <dbReference type="NCBI Taxonomy" id="2769486"/>
    <lineage>
        <taxon>Bacteria</taxon>
        <taxon>Pseudomonadati</taxon>
        <taxon>Pseudomonadota</taxon>
        <taxon>Gammaproteobacteria</taxon>
        <taxon>Pseudomonadales</taxon>
        <taxon>Marinobacteraceae</taxon>
        <taxon>Marinobacter</taxon>
    </lineage>
</organism>
<reference evidence="7 8" key="1">
    <citation type="submission" date="2021-03" db="EMBL/GenBank/DDBJ databases">
        <title>Genome sequencing of Marinobacter sp. LPB0319.</title>
        <authorList>
            <person name="Kim J."/>
        </authorList>
    </citation>
    <scope>NUCLEOTIDE SEQUENCE [LARGE SCALE GENOMIC DNA]</scope>
    <source>
        <strain evidence="7 8">LPB0319</strain>
    </source>
</reference>
<evidence type="ECO:0000256" key="5">
    <source>
        <dbReference type="ARBA" id="ARBA00023136"/>
    </source>
</evidence>
<evidence type="ECO:0000313" key="8">
    <source>
        <dbReference type="Proteomes" id="UP000663555"/>
    </source>
</evidence>
<sequence>MIPPLILGALLAMTAVMAGALGAHGLRAVLDARGLEVFGTAVTYQFYHAIALIVVALLSGAGLNRRLLAVAAGFFVAGTLLFSGSLYLLVLTELRWVGPLTPVGGVCFLVGWALMVVSALRRPGLMSPTAKR</sequence>
<dbReference type="PANTHER" id="PTHR43461">
    <property type="entry name" value="TRANSMEMBRANE PROTEIN 256"/>
    <property type="match status" value="1"/>
</dbReference>
<keyword evidence="8" id="KW-1185">Reference proteome</keyword>
<evidence type="ECO:0000256" key="3">
    <source>
        <dbReference type="ARBA" id="ARBA00022692"/>
    </source>
</evidence>
<dbReference type="Pfam" id="PF04241">
    <property type="entry name" value="DUF423"/>
    <property type="match status" value="1"/>
</dbReference>
<keyword evidence="5 6" id="KW-0472">Membrane</keyword>
<dbReference type="Proteomes" id="UP000663555">
    <property type="component" value="Chromosome"/>
</dbReference>
<keyword evidence="4 6" id="KW-1133">Transmembrane helix</keyword>
<dbReference type="RefSeq" id="WP_206644427.1">
    <property type="nucleotide sequence ID" value="NZ_CP071247.1"/>
</dbReference>
<evidence type="ECO:0000256" key="1">
    <source>
        <dbReference type="ARBA" id="ARBA00004141"/>
    </source>
</evidence>
<dbReference type="InterPro" id="IPR006696">
    <property type="entry name" value="DUF423"/>
</dbReference>
<gene>
    <name evidence="7" type="ORF">LPB19_01985</name>
</gene>
<dbReference type="PANTHER" id="PTHR43461:SF1">
    <property type="entry name" value="TRANSMEMBRANE PROTEIN 256"/>
    <property type="match status" value="1"/>
</dbReference>